<gene>
    <name evidence="1" type="ORF">GCM10009789_05500</name>
</gene>
<reference evidence="1 2" key="1">
    <citation type="journal article" date="2019" name="Int. J. Syst. Evol. Microbiol.">
        <title>The Global Catalogue of Microorganisms (GCM) 10K type strain sequencing project: providing services to taxonomists for standard genome sequencing and annotation.</title>
        <authorList>
            <consortium name="The Broad Institute Genomics Platform"/>
            <consortium name="The Broad Institute Genome Sequencing Center for Infectious Disease"/>
            <person name="Wu L."/>
            <person name="Ma J."/>
        </authorList>
    </citation>
    <scope>NUCLEOTIDE SEQUENCE [LARGE SCALE GENOMIC DNA]</scope>
    <source>
        <strain evidence="1 2">JCM 14969</strain>
    </source>
</reference>
<accession>A0ABN2CBN2</accession>
<proteinExistence type="predicted"/>
<evidence type="ECO:0008006" key="3">
    <source>
        <dbReference type="Google" id="ProtNLM"/>
    </source>
</evidence>
<evidence type="ECO:0000313" key="2">
    <source>
        <dbReference type="Proteomes" id="UP001500393"/>
    </source>
</evidence>
<protein>
    <recommendedName>
        <fullName evidence="3">Lipoprotein LpqN</fullName>
    </recommendedName>
</protein>
<comment type="caution">
    <text evidence="1">The sequence shown here is derived from an EMBL/GenBank/DDBJ whole genome shotgun (WGS) entry which is preliminary data.</text>
</comment>
<dbReference type="EMBL" id="BAAAOS010000006">
    <property type="protein sequence ID" value="GAA1554952.1"/>
    <property type="molecule type" value="Genomic_DNA"/>
</dbReference>
<name>A0ABN2CBN2_9ACTN</name>
<organism evidence="1 2">
    <name type="scientific">Kribbella sancticallisti</name>
    <dbReference type="NCBI Taxonomy" id="460087"/>
    <lineage>
        <taxon>Bacteria</taxon>
        <taxon>Bacillati</taxon>
        <taxon>Actinomycetota</taxon>
        <taxon>Actinomycetes</taxon>
        <taxon>Propionibacteriales</taxon>
        <taxon>Kribbellaceae</taxon>
        <taxon>Kribbella</taxon>
    </lineage>
</organism>
<dbReference type="Proteomes" id="UP001500393">
    <property type="component" value="Unassembled WGS sequence"/>
</dbReference>
<keyword evidence="2" id="KW-1185">Reference proteome</keyword>
<sequence length="232" mass="25057">MKTPVLVCGVVFLGLVGGAAGYEAGVLTQPSITSPLGTAVPLAAATPSVSPHRKTPEPYPLPAFTTAGLRFHDVDFTVQGTTGGQTRLSVRAPRGWQLVRATERPEEVKFLDPLRERGIRVESGFPPALTTTEARLKLVRELQESQPYENNLHISSQGEDVVIGEDGEPRTVSTLIYTYIPTKTLRYVIVRWVATGPDQRATVEMSITGLPQDAKGLAAVVAEASRTVELRN</sequence>
<dbReference type="RefSeq" id="WP_344209329.1">
    <property type="nucleotide sequence ID" value="NZ_BAAAOS010000006.1"/>
</dbReference>
<evidence type="ECO:0000313" key="1">
    <source>
        <dbReference type="EMBL" id="GAA1554952.1"/>
    </source>
</evidence>